<dbReference type="Gene3D" id="3.40.50.150">
    <property type="entry name" value="Vaccinia Virus protein VP39"/>
    <property type="match status" value="1"/>
</dbReference>
<dbReference type="Pfam" id="PF13649">
    <property type="entry name" value="Methyltransf_25"/>
    <property type="match status" value="1"/>
</dbReference>
<sequence length="159" mass="18500">VGKSVLDFGCCEGYFSRELAKRGYSVTAVDVDSRRVAVARYLSIINNLEVNFQVAKWENYLQQETHFDNILFLSVFHHNILALGVDNAFKLLCRFKNKARQVFFEAPISAGKISWTSKNKKDLYDFTLDEFKAKIEKETEMKIKDTWHGKRYIFLLEAT</sequence>
<evidence type="ECO:0000259" key="1">
    <source>
        <dbReference type="Pfam" id="PF13649"/>
    </source>
</evidence>
<protein>
    <recommendedName>
        <fullName evidence="1">Methyltransferase domain-containing protein</fullName>
    </recommendedName>
</protein>
<feature type="domain" description="Methyltransferase" evidence="1">
    <location>
        <begin position="5"/>
        <end position="80"/>
    </location>
</feature>
<dbReference type="CDD" id="cd02440">
    <property type="entry name" value="AdoMet_MTases"/>
    <property type="match status" value="1"/>
</dbReference>
<dbReference type="SUPFAM" id="SSF53335">
    <property type="entry name" value="S-adenosyl-L-methionine-dependent methyltransferases"/>
    <property type="match status" value="1"/>
</dbReference>
<comment type="caution">
    <text evidence="2">The sequence shown here is derived from an EMBL/GenBank/DDBJ whole genome shotgun (WGS) entry which is preliminary data.</text>
</comment>
<organism evidence="2">
    <name type="scientific">marine sediment metagenome</name>
    <dbReference type="NCBI Taxonomy" id="412755"/>
    <lineage>
        <taxon>unclassified sequences</taxon>
        <taxon>metagenomes</taxon>
        <taxon>ecological metagenomes</taxon>
    </lineage>
</organism>
<accession>X1U211</accession>
<dbReference type="InterPro" id="IPR041698">
    <property type="entry name" value="Methyltransf_25"/>
</dbReference>
<evidence type="ECO:0000313" key="2">
    <source>
        <dbReference type="EMBL" id="GAJ11588.1"/>
    </source>
</evidence>
<reference evidence="2" key="1">
    <citation type="journal article" date="2014" name="Front. Microbiol.">
        <title>High frequency of phylogenetically diverse reductive dehalogenase-homologous genes in deep subseafloor sedimentary metagenomes.</title>
        <authorList>
            <person name="Kawai M."/>
            <person name="Futagami T."/>
            <person name="Toyoda A."/>
            <person name="Takaki Y."/>
            <person name="Nishi S."/>
            <person name="Hori S."/>
            <person name="Arai W."/>
            <person name="Tsubouchi T."/>
            <person name="Morono Y."/>
            <person name="Uchiyama I."/>
            <person name="Ito T."/>
            <person name="Fujiyama A."/>
            <person name="Inagaki F."/>
            <person name="Takami H."/>
        </authorList>
    </citation>
    <scope>NUCLEOTIDE SEQUENCE</scope>
    <source>
        <strain evidence="2">Expedition CK06-06</strain>
    </source>
</reference>
<dbReference type="AlphaFoldDB" id="X1U211"/>
<dbReference type="EMBL" id="BARW01028315">
    <property type="protein sequence ID" value="GAJ11588.1"/>
    <property type="molecule type" value="Genomic_DNA"/>
</dbReference>
<feature type="non-terminal residue" evidence="2">
    <location>
        <position position="1"/>
    </location>
</feature>
<proteinExistence type="predicted"/>
<gene>
    <name evidence="2" type="ORF">S12H4_45742</name>
</gene>
<name>X1U211_9ZZZZ</name>
<dbReference type="InterPro" id="IPR029063">
    <property type="entry name" value="SAM-dependent_MTases_sf"/>
</dbReference>